<feature type="active site" description="Proton donor/acceptor" evidence="7">
    <location>
        <position position="442"/>
    </location>
</feature>
<keyword evidence="3" id="KW-0808">Transferase</keyword>
<keyword evidence="11" id="KW-1185">Reference proteome</keyword>
<dbReference type="Gene3D" id="2.40.440.10">
    <property type="entry name" value="L,D-transpeptidase catalytic domain-like"/>
    <property type="match status" value="1"/>
</dbReference>
<organism evidence="10 11">
    <name type="scientific">Aurantiacibacter spongiae</name>
    <dbReference type="NCBI Taxonomy" id="2488860"/>
    <lineage>
        <taxon>Bacteria</taxon>
        <taxon>Pseudomonadati</taxon>
        <taxon>Pseudomonadota</taxon>
        <taxon>Alphaproteobacteria</taxon>
        <taxon>Sphingomonadales</taxon>
        <taxon>Erythrobacteraceae</taxon>
        <taxon>Aurantiacibacter</taxon>
    </lineage>
</organism>
<reference evidence="10 11" key="1">
    <citation type="submission" date="2018-11" db="EMBL/GenBank/DDBJ databases">
        <title>Erythrobacter spongiae sp. nov., isolated from a marine sponge.</title>
        <authorList>
            <person name="Zhuang L."/>
            <person name="Luo L."/>
        </authorList>
    </citation>
    <scope>NUCLEOTIDE SEQUENCE [LARGE SCALE GENOMIC DNA]</scope>
    <source>
        <strain evidence="10 11">HN-E23</strain>
    </source>
</reference>
<keyword evidence="6 7" id="KW-0961">Cell wall biogenesis/degradation</keyword>
<dbReference type="EMBL" id="RPFZ01000001">
    <property type="protein sequence ID" value="RPF71659.1"/>
    <property type="molecule type" value="Genomic_DNA"/>
</dbReference>
<dbReference type="GO" id="GO:0008360">
    <property type="term" value="P:regulation of cell shape"/>
    <property type="evidence" value="ECO:0007669"/>
    <property type="project" value="UniProtKB-UniRule"/>
</dbReference>
<dbReference type="GO" id="GO:0004180">
    <property type="term" value="F:carboxypeptidase activity"/>
    <property type="evidence" value="ECO:0007669"/>
    <property type="project" value="UniProtKB-ARBA"/>
</dbReference>
<evidence type="ECO:0000256" key="7">
    <source>
        <dbReference type="PROSITE-ProRule" id="PRU01373"/>
    </source>
</evidence>
<evidence type="ECO:0000256" key="2">
    <source>
        <dbReference type="ARBA" id="ARBA00005992"/>
    </source>
</evidence>
<protein>
    <submittedName>
        <fullName evidence="10">Murein L,D-transpeptidase</fullName>
    </submittedName>
</protein>
<name>A0A3N5CYC1_9SPHN</name>
<comment type="pathway">
    <text evidence="1 7">Cell wall biogenesis; peptidoglycan biosynthesis.</text>
</comment>
<dbReference type="InterPro" id="IPR002477">
    <property type="entry name" value="Peptidoglycan-bd-like"/>
</dbReference>
<evidence type="ECO:0000259" key="9">
    <source>
        <dbReference type="PROSITE" id="PS52029"/>
    </source>
</evidence>
<dbReference type="SUPFAM" id="SSF47090">
    <property type="entry name" value="PGBD-like"/>
    <property type="match status" value="1"/>
</dbReference>
<dbReference type="CDD" id="cd16913">
    <property type="entry name" value="YkuD_like"/>
    <property type="match status" value="1"/>
</dbReference>
<evidence type="ECO:0000256" key="4">
    <source>
        <dbReference type="ARBA" id="ARBA00022960"/>
    </source>
</evidence>
<dbReference type="Gene3D" id="1.10.101.10">
    <property type="entry name" value="PGBD-like superfamily/PGBD"/>
    <property type="match status" value="1"/>
</dbReference>
<dbReference type="PANTHER" id="PTHR41533:SF2">
    <property type="entry name" value="BLR7131 PROTEIN"/>
    <property type="match status" value="1"/>
</dbReference>
<dbReference type="SUPFAM" id="SSF141523">
    <property type="entry name" value="L,D-transpeptidase catalytic domain-like"/>
    <property type="match status" value="1"/>
</dbReference>
<dbReference type="Proteomes" id="UP000275232">
    <property type="component" value="Unassembled WGS sequence"/>
</dbReference>
<dbReference type="OrthoDB" id="9778545at2"/>
<evidence type="ECO:0000256" key="1">
    <source>
        <dbReference type="ARBA" id="ARBA00004752"/>
    </source>
</evidence>
<dbReference type="GO" id="GO:0009252">
    <property type="term" value="P:peptidoglycan biosynthetic process"/>
    <property type="evidence" value="ECO:0007669"/>
    <property type="project" value="UniProtKB-UniPathway"/>
</dbReference>
<dbReference type="InterPro" id="IPR005490">
    <property type="entry name" value="LD_TPept_cat_dom"/>
</dbReference>
<evidence type="ECO:0000256" key="8">
    <source>
        <dbReference type="SAM" id="SignalP"/>
    </source>
</evidence>
<dbReference type="GO" id="GO:0016740">
    <property type="term" value="F:transferase activity"/>
    <property type="evidence" value="ECO:0007669"/>
    <property type="project" value="UniProtKB-KW"/>
</dbReference>
<dbReference type="PROSITE" id="PS52029">
    <property type="entry name" value="LD_TPASE"/>
    <property type="match status" value="1"/>
</dbReference>
<dbReference type="AlphaFoldDB" id="A0A3N5CYC1"/>
<dbReference type="Pfam" id="PF20142">
    <property type="entry name" value="Scaffold"/>
    <property type="match status" value="1"/>
</dbReference>
<dbReference type="PANTHER" id="PTHR41533">
    <property type="entry name" value="L,D-TRANSPEPTIDASE HI_1667-RELATED"/>
    <property type="match status" value="1"/>
</dbReference>
<evidence type="ECO:0000256" key="5">
    <source>
        <dbReference type="ARBA" id="ARBA00022984"/>
    </source>
</evidence>
<feature type="active site" description="Nucleophile" evidence="7">
    <location>
        <position position="461"/>
    </location>
</feature>
<evidence type="ECO:0000256" key="6">
    <source>
        <dbReference type="ARBA" id="ARBA00023316"/>
    </source>
</evidence>
<sequence>MQGGSRHSSVSPVRLAAAAASLTFLAVPCAASAQAEATPDTARTSVAPSNDAVARAIRAEARGRIGGFYAARGFWPLWVENGRLSSAAEAFVSLVESAEADGLRPRDYDPEGLVRLIEAARSGEPRDLARAELRLSRGFSQFALDMARPNRETTYYDDAVRPGNERPEEILRRAALAEDFTAYIAGIEWMSPYYVGLRKALIDASPRTGADRAPAIVYNGPLLRVGDQNLRVLQLRRRLGLPAGDTFDTDLRDALADFQRSHGLTADGVLGPQTVAALNTAAVSRPGNITTLRENLERARELPGPWTKHIVVNAAAARLAYFDEGEEQGAMKVVVGTPQTPTPMMAGMLRYATLNPYWNVPVNLVQKTIAPAVLRGASLDAMGYEALSDWSADARVIDPSTVDWRAAAAGRAQVRVRELPGSGNAMGSVKYQFPNDQGIYLHDTDNRALFAEDRRQRSNGCVRLEDASELGRWLFGSMPAADGSAPEQHVALPRGVPVFLTYLTAVPREDGTIAYYDDVYGRDGGRARLASTD</sequence>
<feature type="signal peptide" evidence="8">
    <location>
        <begin position="1"/>
        <end position="33"/>
    </location>
</feature>
<evidence type="ECO:0000313" key="10">
    <source>
        <dbReference type="EMBL" id="RPF71659.1"/>
    </source>
</evidence>
<evidence type="ECO:0000256" key="3">
    <source>
        <dbReference type="ARBA" id="ARBA00022679"/>
    </source>
</evidence>
<comment type="similarity">
    <text evidence="2">Belongs to the YkuD family.</text>
</comment>
<dbReference type="Pfam" id="PF01471">
    <property type="entry name" value="PG_binding_1"/>
    <property type="match status" value="1"/>
</dbReference>
<dbReference type="Pfam" id="PF03734">
    <property type="entry name" value="YkuD"/>
    <property type="match status" value="1"/>
</dbReference>
<proteinExistence type="inferred from homology"/>
<feature type="chain" id="PRO_5018297636" evidence="8">
    <location>
        <begin position="34"/>
        <end position="533"/>
    </location>
</feature>
<dbReference type="InterPro" id="IPR036366">
    <property type="entry name" value="PGBDSf"/>
</dbReference>
<gene>
    <name evidence="10" type="ORF">EG799_08520</name>
</gene>
<feature type="domain" description="L,D-TPase catalytic" evidence="9">
    <location>
        <begin position="308"/>
        <end position="501"/>
    </location>
</feature>
<keyword evidence="8" id="KW-0732">Signal</keyword>
<comment type="caution">
    <text evidence="10">The sequence shown here is derived from an EMBL/GenBank/DDBJ whole genome shotgun (WGS) entry which is preliminary data.</text>
</comment>
<dbReference type="InterPro" id="IPR052905">
    <property type="entry name" value="LD-transpeptidase_YkuD-like"/>
</dbReference>
<dbReference type="UniPathway" id="UPA00219"/>
<evidence type="ECO:0000313" key="11">
    <source>
        <dbReference type="Proteomes" id="UP000275232"/>
    </source>
</evidence>
<keyword evidence="4 7" id="KW-0133">Cell shape</keyword>
<dbReference type="InterPro" id="IPR045380">
    <property type="entry name" value="LD_TPept_scaffold_dom"/>
</dbReference>
<dbReference type="InterPro" id="IPR036365">
    <property type="entry name" value="PGBD-like_sf"/>
</dbReference>
<accession>A0A3N5CYC1</accession>
<dbReference type="GO" id="GO:0071555">
    <property type="term" value="P:cell wall organization"/>
    <property type="evidence" value="ECO:0007669"/>
    <property type="project" value="UniProtKB-UniRule"/>
</dbReference>
<dbReference type="InterPro" id="IPR038063">
    <property type="entry name" value="Transpep_catalytic_dom"/>
</dbReference>
<keyword evidence="5 7" id="KW-0573">Peptidoglycan synthesis</keyword>